<keyword evidence="11" id="KW-0560">Oxidoreductase</keyword>
<dbReference type="InterPro" id="IPR027443">
    <property type="entry name" value="IPNS-like_sf"/>
</dbReference>
<dbReference type="InterPro" id="IPR051473">
    <property type="entry name" value="P2Ox-like"/>
</dbReference>
<dbReference type="Gene3D" id="2.60.120.330">
    <property type="entry name" value="B-lactam Antibiotic, Isopenicillin N Synthase, Chain"/>
    <property type="match status" value="1"/>
</dbReference>
<dbReference type="Gene3D" id="3.50.50.60">
    <property type="entry name" value="FAD/NAD(P)-binding domain"/>
    <property type="match status" value="2"/>
</dbReference>
<reference evidence="19 20" key="1">
    <citation type="journal article" date="2015" name="Sci. Rep.">
        <title>Chromosome-level genome map provides insights into diverse defense mechanisms in the medicinal fungus Ganoderma sinense.</title>
        <authorList>
            <person name="Zhu Y."/>
            <person name="Xu J."/>
            <person name="Sun C."/>
            <person name="Zhou S."/>
            <person name="Xu H."/>
            <person name="Nelson D.R."/>
            <person name="Qian J."/>
            <person name="Song J."/>
            <person name="Luo H."/>
            <person name="Xiang L."/>
            <person name="Li Y."/>
            <person name="Xu Z."/>
            <person name="Ji A."/>
            <person name="Wang L."/>
            <person name="Lu S."/>
            <person name="Hayward A."/>
            <person name="Sun W."/>
            <person name="Li X."/>
            <person name="Schwartz D.C."/>
            <person name="Wang Y."/>
            <person name="Chen S."/>
        </authorList>
    </citation>
    <scope>NUCLEOTIDE SEQUENCE [LARGE SCALE GENOMIC DNA]</scope>
    <source>
        <strain evidence="19 20">ZZ0214-1</strain>
    </source>
</reference>
<gene>
    <name evidence="19" type="ORF">GSI_08662</name>
</gene>
<dbReference type="SUPFAM" id="SSF51197">
    <property type="entry name" value="Clavaminate synthase-like"/>
    <property type="match status" value="1"/>
</dbReference>
<dbReference type="EMBL" id="AYKW01000023">
    <property type="protein sequence ID" value="PIL28620.1"/>
    <property type="molecule type" value="Genomic_DNA"/>
</dbReference>
<accession>A0A2G8S4C1</accession>
<dbReference type="SUPFAM" id="SSF54373">
    <property type="entry name" value="FAD-linked reductases, C-terminal domain"/>
    <property type="match status" value="1"/>
</dbReference>
<evidence type="ECO:0000256" key="1">
    <source>
        <dbReference type="ARBA" id="ARBA00000827"/>
    </source>
</evidence>
<keyword evidence="16" id="KW-0472">Membrane</keyword>
<comment type="cofactor">
    <cofactor evidence="2">
        <name>FAD</name>
        <dbReference type="ChEBI" id="CHEBI:57692"/>
    </cofactor>
</comment>
<evidence type="ECO:0000259" key="18">
    <source>
        <dbReference type="Pfam" id="PF05199"/>
    </source>
</evidence>
<evidence type="ECO:0000256" key="13">
    <source>
        <dbReference type="ARBA" id="ARBA00031159"/>
    </source>
</evidence>
<dbReference type="GO" id="GO:0042597">
    <property type="term" value="C:periplasmic space"/>
    <property type="evidence" value="ECO:0007669"/>
    <property type="project" value="UniProtKB-SubCell"/>
</dbReference>
<comment type="caution">
    <text evidence="19">The sequence shown here is derived from an EMBL/GenBank/DDBJ whole genome shotgun (WGS) entry which is preliminary data.</text>
</comment>
<sequence length="902" mass="97112">MEEVIMSTSTSFEEKCEYINGVGHCTTIVGSRHGGPQLDTPTAAPASTTPLPSSTTSTPASTLSSPSHEPASSSSTPHLPSSTPASTGSTAAAPSNSPGTDSSPATAANGTTPYPPVTPSQGTTTSATSVSDSTTVIPNTSTSNTTTSAADSLAATASNPSASGSTFSVPFTPPSASSTHRLSPGAIAAIAISVGGALLVLILGLLWYTARRRRRAPTLVVSSTSLGSHTTANLSETTLTSPAQRTLLPVEHESENEKLECSPRNSFTGSDRSVDWVDPPIDFSKASTPEGRVELSPRVCDVMRIVGLMCIVNHGLTHAQTDRIFDIGDVMFTQVPEAERTHHASKLAEEGSKIVYKPHPGYTLDNGARDKHEQHFGTGLLDHRTVYCGQKHLRALEPFLPELRAFSEFNHYDVLHNIIRYQKDIDAFVNVIKGALQPVSVPPSDTYISTLGGDGWTPSLTDVLITEGRNPHQDPRVNLKATAVTRTVGGMATHWTCACPMPHAEERVNNPIPRSELDSLLEKAKGLLNVHSDQYNDSIRNQVVRAELQKRFPGRGITDLPLGVERRKDNKRYVTWTGADTVLKDTVKDPRFKLLTETRVTRLVLNDLGGDHAVCALVRDLRNDRDAIVVAKAYVVACGAVGTPQVLYNSGIRPLSLGRHLCEQSIAFCQIILNRSTVEYISAAPQFAEKVEKHKKKYPNDPLPLPFDDAEPQVMIPYSEDFPGHVQVHRDAFSYGDVGPKADPRLVVDLRFFGKQEVKEENSVSFGPAQAPLNWVPGVTDIYGMPQATFNVQRSRADLERDQRMMQDMVTVANSLGSFLPGSEPQFMEPGLALHITGTTRIGNDPKTSVADPSSKVHGLKNVWVGGNGCIPDSMACNPTRTSVAIAIKGAASVIEYLHSLN</sequence>
<feature type="compositionally biased region" description="Low complexity" evidence="15">
    <location>
        <begin position="123"/>
        <end position="159"/>
    </location>
</feature>
<feature type="compositionally biased region" description="Polar residues" evidence="15">
    <location>
        <begin position="101"/>
        <end position="112"/>
    </location>
</feature>
<evidence type="ECO:0000256" key="8">
    <source>
        <dbReference type="ARBA" id="ARBA00022630"/>
    </source>
</evidence>
<dbReference type="AlphaFoldDB" id="A0A2G8S4C1"/>
<dbReference type="GO" id="GO:0050233">
    <property type="term" value="F:pyranose oxidase activity"/>
    <property type="evidence" value="ECO:0007669"/>
    <property type="project" value="UniProtKB-EC"/>
</dbReference>
<evidence type="ECO:0000256" key="5">
    <source>
        <dbReference type="ARBA" id="ARBA00011881"/>
    </source>
</evidence>
<dbReference type="Pfam" id="PF05199">
    <property type="entry name" value="GMC_oxred_C"/>
    <property type="match status" value="1"/>
</dbReference>
<keyword evidence="20" id="KW-1185">Reference proteome</keyword>
<evidence type="ECO:0000313" key="20">
    <source>
        <dbReference type="Proteomes" id="UP000230002"/>
    </source>
</evidence>
<feature type="domain" description="Glucose-methanol-choline oxidoreductase C-terminal" evidence="18">
    <location>
        <begin position="781"/>
        <end position="887"/>
    </location>
</feature>
<evidence type="ECO:0000256" key="6">
    <source>
        <dbReference type="ARBA" id="ARBA00013082"/>
    </source>
</evidence>
<comment type="catalytic activity">
    <reaction evidence="1">
        <text>D-glucose + O2 = 2-dehydro-D-glucose + H2O2</text>
        <dbReference type="Rhea" id="RHEA:10552"/>
        <dbReference type="ChEBI" id="CHEBI:4167"/>
        <dbReference type="ChEBI" id="CHEBI:15379"/>
        <dbReference type="ChEBI" id="CHEBI:16240"/>
        <dbReference type="ChEBI" id="CHEBI:16609"/>
        <dbReference type="EC" id="1.1.3.10"/>
    </reaction>
</comment>
<feature type="region of interest" description="Disordered" evidence="15">
    <location>
        <begin position="32"/>
        <end position="180"/>
    </location>
</feature>
<evidence type="ECO:0000256" key="15">
    <source>
        <dbReference type="SAM" id="MobiDB-lite"/>
    </source>
</evidence>
<evidence type="ECO:0000256" key="12">
    <source>
        <dbReference type="ARBA" id="ARBA00030508"/>
    </source>
</evidence>
<dbReference type="PANTHER" id="PTHR42784:SF1">
    <property type="entry name" value="PYRANOSE 2-OXIDASE"/>
    <property type="match status" value="1"/>
</dbReference>
<dbReference type="SUPFAM" id="SSF51905">
    <property type="entry name" value="FAD/NAD(P)-binding domain"/>
    <property type="match status" value="1"/>
</dbReference>
<keyword evidence="8" id="KW-0285">Flavoprotein</keyword>
<protein>
    <recommendedName>
        <fullName evidence="7">Pyranose 2-oxidase</fullName>
        <ecNumber evidence="6">1.1.3.10</ecNumber>
    </recommendedName>
    <alternativeName>
        <fullName evidence="13">FAD-oxidoreductase</fullName>
    </alternativeName>
    <alternativeName>
        <fullName evidence="12">Glucose 2-oxidase</fullName>
    </alternativeName>
    <alternativeName>
        <fullName evidence="14">Pyranose:oxygen 2-oxidoreductase</fullName>
    </alternativeName>
</protein>
<evidence type="ECO:0000256" key="10">
    <source>
        <dbReference type="ARBA" id="ARBA00022827"/>
    </source>
</evidence>
<keyword evidence="9" id="KW-0574">Periplasm</keyword>
<comment type="subunit">
    <text evidence="5">Homotetramer.</text>
</comment>
<dbReference type="InterPro" id="IPR036188">
    <property type="entry name" value="FAD/NAD-bd_sf"/>
</dbReference>
<keyword evidence="16" id="KW-0812">Transmembrane</keyword>
<comment type="similarity">
    <text evidence="4">Belongs to the GMC oxidoreductase family.</text>
</comment>
<feature type="transmembrane region" description="Helical" evidence="16">
    <location>
        <begin position="186"/>
        <end position="208"/>
    </location>
</feature>
<evidence type="ECO:0000256" key="16">
    <source>
        <dbReference type="SAM" id="Phobius"/>
    </source>
</evidence>
<dbReference type="PANTHER" id="PTHR42784">
    <property type="entry name" value="PYRANOSE 2-OXIDASE"/>
    <property type="match status" value="1"/>
</dbReference>
<dbReference type="EC" id="1.1.3.10" evidence="6"/>
<feature type="domain" description="Glucose-methanol-choline oxidoreductase N-terminal" evidence="17">
    <location>
        <begin position="573"/>
        <end position="663"/>
    </location>
</feature>
<keyword evidence="10" id="KW-0274">FAD</keyword>
<organism evidence="19 20">
    <name type="scientific">Ganoderma sinense ZZ0214-1</name>
    <dbReference type="NCBI Taxonomy" id="1077348"/>
    <lineage>
        <taxon>Eukaryota</taxon>
        <taxon>Fungi</taxon>
        <taxon>Dikarya</taxon>
        <taxon>Basidiomycota</taxon>
        <taxon>Agaricomycotina</taxon>
        <taxon>Agaricomycetes</taxon>
        <taxon>Polyporales</taxon>
        <taxon>Polyporaceae</taxon>
        <taxon>Ganoderma</taxon>
    </lineage>
</organism>
<evidence type="ECO:0000256" key="7">
    <source>
        <dbReference type="ARBA" id="ARBA00016408"/>
    </source>
</evidence>
<evidence type="ECO:0000256" key="3">
    <source>
        <dbReference type="ARBA" id="ARBA00004418"/>
    </source>
</evidence>
<feature type="compositionally biased region" description="Polar residues" evidence="15">
    <location>
        <begin position="160"/>
        <end position="180"/>
    </location>
</feature>
<name>A0A2G8S4C1_9APHY</name>
<evidence type="ECO:0000256" key="14">
    <source>
        <dbReference type="ARBA" id="ARBA00031330"/>
    </source>
</evidence>
<dbReference type="Proteomes" id="UP000230002">
    <property type="component" value="Unassembled WGS sequence"/>
</dbReference>
<proteinExistence type="inferred from homology"/>
<keyword evidence="16" id="KW-1133">Transmembrane helix</keyword>
<evidence type="ECO:0000256" key="11">
    <source>
        <dbReference type="ARBA" id="ARBA00023002"/>
    </source>
</evidence>
<evidence type="ECO:0000256" key="9">
    <source>
        <dbReference type="ARBA" id="ARBA00022764"/>
    </source>
</evidence>
<feature type="compositionally biased region" description="Low complexity" evidence="15">
    <location>
        <begin position="40"/>
        <end position="100"/>
    </location>
</feature>
<evidence type="ECO:0000256" key="2">
    <source>
        <dbReference type="ARBA" id="ARBA00001974"/>
    </source>
</evidence>
<evidence type="ECO:0000256" key="4">
    <source>
        <dbReference type="ARBA" id="ARBA00010790"/>
    </source>
</evidence>
<evidence type="ECO:0000259" key="17">
    <source>
        <dbReference type="Pfam" id="PF00732"/>
    </source>
</evidence>
<dbReference type="InterPro" id="IPR000172">
    <property type="entry name" value="GMC_OxRdtase_N"/>
</dbReference>
<dbReference type="OrthoDB" id="269227at2759"/>
<dbReference type="InterPro" id="IPR012814">
    <property type="entry name" value="P2OX"/>
</dbReference>
<comment type="subcellular location">
    <subcellularLocation>
        <location evidence="3">Periplasm</location>
    </subcellularLocation>
</comment>
<evidence type="ECO:0000313" key="19">
    <source>
        <dbReference type="EMBL" id="PIL28620.1"/>
    </source>
</evidence>
<dbReference type="GO" id="GO:0050660">
    <property type="term" value="F:flavin adenine dinucleotide binding"/>
    <property type="evidence" value="ECO:0007669"/>
    <property type="project" value="InterPro"/>
</dbReference>
<dbReference type="NCBIfam" id="TIGR02462">
    <property type="entry name" value="pyranose_ox"/>
    <property type="match status" value="1"/>
</dbReference>
<dbReference type="STRING" id="1077348.A0A2G8S4C1"/>
<dbReference type="Pfam" id="PF00732">
    <property type="entry name" value="GMC_oxred_N"/>
    <property type="match status" value="1"/>
</dbReference>
<dbReference type="InterPro" id="IPR007867">
    <property type="entry name" value="GMC_OxRtase_C"/>
</dbReference>